<name>J7RLK0_HUIN7</name>
<dbReference type="GO" id="GO:0005682">
    <property type="term" value="C:U5 snRNP"/>
    <property type="evidence" value="ECO:0007669"/>
    <property type="project" value="EnsemblFungi"/>
</dbReference>
<dbReference type="Pfam" id="PF01423">
    <property type="entry name" value="LSM"/>
    <property type="match status" value="1"/>
</dbReference>
<reference evidence="14" key="2">
    <citation type="submission" date="2012-08" db="EMBL/GenBank/DDBJ databases">
        <title>Genome sequence of Kazachstania naganishii.</title>
        <authorList>
            <person name="Gordon J.L."/>
            <person name="Armisen D."/>
            <person name="Proux-Wera E."/>
            <person name="OhEigeartaigh S.S."/>
            <person name="Byrne K.P."/>
            <person name="Wolfe K.H."/>
        </authorList>
    </citation>
    <scope>NUCLEOTIDE SEQUENCE [LARGE SCALE GENOMIC DNA]</scope>
    <source>
        <strain evidence="14">ATCC MYA-139 / BCRC 22969 / CBS 8797 / CCRC 22969 / KCTC 17520 / NBRC 10181 / NCYC 3082</strain>
    </source>
</reference>
<dbReference type="GO" id="GO:0005685">
    <property type="term" value="C:U1 snRNP"/>
    <property type="evidence" value="ECO:0007669"/>
    <property type="project" value="EnsemblFungi"/>
</dbReference>
<keyword evidence="9" id="KW-0687">Ribonucleoprotein</keyword>
<dbReference type="InterPro" id="IPR010920">
    <property type="entry name" value="LSM_dom_sf"/>
</dbReference>
<evidence type="ECO:0000256" key="8">
    <source>
        <dbReference type="ARBA" id="ARBA00023242"/>
    </source>
</evidence>
<dbReference type="FunFam" id="2.30.30.100:FF:000079">
    <property type="entry name" value="Sm B"/>
    <property type="match status" value="1"/>
</dbReference>
<evidence type="ECO:0000256" key="10">
    <source>
        <dbReference type="ARBA" id="ARBA00041355"/>
    </source>
</evidence>
<dbReference type="GeneID" id="34526108"/>
<dbReference type="GO" id="GO:0070990">
    <property type="term" value="F:snRNP binding"/>
    <property type="evidence" value="ECO:0007669"/>
    <property type="project" value="TreeGrafter"/>
</dbReference>
<keyword evidence="14" id="KW-1185">Reference proteome</keyword>
<evidence type="ECO:0000256" key="1">
    <source>
        <dbReference type="ARBA" id="ARBA00004123"/>
    </source>
</evidence>
<dbReference type="Gene3D" id="2.30.30.100">
    <property type="match status" value="1"/>
</dbReference>
<feature type="region of interest" description="Disordered" evidence="11">
    <location>
        <begin position="97"/>
        <end position="165"/>
    </location>
</feature>
<dbReference type="PANTHER" id="PTHR10701">
    <property type="entry name" value="SMALL NUCLEAR RIBONUCLEOPROTEIN-ASSOCIATED PROTEIN B AND N"/>
    <property type="match status" value="1"/>
</dbReference>
<dbReference type="EMBL" id="HE978318">
    <property type="protein sequence ID" value="CCK70408.1"/>
    <property type="molecule type" value="Genomic_DNA"/>
</dbReference>
<dbReference type="GO" id="GO:0003723">
    <property type="term" value="F:RNA binding"/>
    <property type="evidence" value="ECO:0007669"/>
    <property type="project" value="UniProtKB-KW"/>
</dbReference>
<evidence type="ECO:0000256" key="2">
    <source>
        <dbReference type="ARBA" id="ARBA00004496"/>
    </source>
</evidence>
<dbReference type="SMART" id="SM00651">
    <property type="entry name" value="Sm"/>
    <property type="match status" value="1"/>
</dbReference>
<evidence type="ECO:0000256" key="3">
    <source>
        <dbReference type="ARBA" id="ARBA00009123"/>
    </source>
</evidence>
<dbReference type="eggNOG" id="KOG3168">
    <property type="taxonomic scope" value="Eukaryota"/>
</dbReference>
<dbReference type="PANTHER" id="PTHR10701:SF0">
    <property type="entry name" value="SMALL NUCLEAR RIBONUCLEOPROTEIN-ASSOCIATED PROTEIN B"/>
    <property type="match status" value="1"/>
</dbReference>
<evidence type="ECO:0000256" key="4">
    <source>
        <dbReference type="ARBA" id="ARBA00022490"/>
    </source>
</evidence>
<dbReference type="GO" id="GO:0000974">
    <property type="term" value="C:Prp19 complex"/>
    <property type="evidence" value="ECO:0007669"/>
    <property type="project" value="EnsemblFungi"/>
</dbReference>
<keyword evidence="5" id="KW-0507">mRNA processing</keyword>
<feature type="compositionally biased region" description="Basic and acidic residues" evidence="11">
    <location>
        <begin position="98"/>
        <end position="107"/>
    </location>
</feature>
<reference evidence="13 14" key="1">
    <citation type="journal article" date="2011" name="Proc. Natl. Acad. Sci. U.S.A.">
        <title>Evolutionary erosion of yeast sex chromosomes by mating-type switching accidents.</title>
        <authorList>
            <person name="Gordon J.L."/>
            <person name="Armisen D."/>
            <person name="Proux-Wera E."/>
            <person name="Oheigeartaigh S.S."/>
            <person name="Byrne K.P."/>
            <person name="Wolfe K.H."/>
        </authorList>
    </citation>
    <scope>NUCLEOTIDE SEQUENCE [LARGE SCALE GENOMIC DNA]</scope>
    <source>
        <strain evidence="14">ATCC MYA-139 / BCRC 22969 / CBS 8797 / CCRC 22969 / KCTC 17520 / NBRC 10181 / NCYC 3082</strain>
    </source>
</reference>
<evidence type="ECO:0000313" key="14">
    <source>
        <dbReference type="Proteomes" id="UP000006310"/>
    </source>
</evidence>
<keyword evidence="4" id="KW-0963">Cytoplasm</keyword>
<dbReference type="KEGG" id="kng:KNAG_0E01440"/>
<feature type="compositionally biased region" description="Basic residues" evidence="11">
    <location>
        <begin position="108"/>
        <end position="126"/>
    </location>
</feature>
<organism evidence="13 14">
    <name type="scientific">Huiozyma naganishii (strain ATCC MYA-139 / BCRC 22969 / CBS 8797 / KCTC 17520 / NBRC 10181 / NCYC 3082 / Yp74L-3)</name>
    <name type="common">Yeast</name>
    <name type="synonym">Kazachstania naganishii</name>
    <dbReference type="NCBI Taxonomy" id="1071383"/>
    <lineage>
        <taxon>Eukaryota</taxon>
        <taxon>Fungi</taxon>
        <taxon>Dikarya</taxon>
        <taxon>Ascomycota</taxon>
        <taxon>Saccharomycotina</taxon>
        <taxon>Saccharomycetes</taxon>
        <taxon>Saccharomycetales</taxon>
        <taxon>Saccharomycetaceae</taxon>
        <taxon>Huiozyma</taxon>
    </lineage>
</organism>
<dbReference type="GO" id="GO:0046540">
    <property type="term" value="C:U4/U6 x U5 tri-snRNP complex"/>
    <property type="evidence" value="ECO:0007669"/>
    <property type="project" value="EnsemblFungi"/>
</dbReference>
<dbReference type="GO" id="GO:0071013">
    <property type="term" value="C:catalytic step 2 spliceosome"/>
    <property type="evidence" value="ECO:0007669"/>
    <property type="project" value="TreeGrafter"/>
</dbReference>
<protein>
    <recommendedName>
        <fullName evidence="10">Sm protein B</fullName>
    </recommendedName>
</protein>
<evidence type="ECO:0000313" key="13">
    <source>
        <dbReference type="EMBL" id="CCK70408.1"/>
    </source>
</evidence>
<dbReference type="GO" id="GO:0005686">
    <property type="term" value="C:U2 snRNP"/>
    <property type="evidence" value="ECO:0007669"/>
    <property type="project" value="TreeGrafter"/>
</dbReference>
<dbReference type="OMA" id="VRKFQPP"/>
<dbReference type="GO" id="GO:0036261">
    <property type="term" value="P:7-methylguanosine cap hypermethylation"/>
    <property type="evidence" value="ECO:0007669"/>
    <property type="project" value="EnsemblFungi"/>
</dbReference>
<comment type="similarity">
    <text evidence="3">Belongs to the snRNP SmB/SmN family.</text>
</comment>
<keyword evidence="6" id="KW-0694">RNA-binding</keyword>
<evidence type="ECO:0000256" key="9">
    <source>
        <dbReference type="ARBA" id="ARBA00023274"/>
    </source>
</evidence>
<evidence type="ECO:0000256" key="7">
    <source>
        <dbReference type="ARBA" id="ARBA00023187"/>
    </source>
</evidence>
<dbReference type="GO" id="GO:0071004">
    <property type="term" value="C:U2-type prespliceosome"/>
    <property type="evidence" value="ECO:0007669"/>
    <property type="project" value="EnsemblFungi"/>
</dbReference>
<dbReference type="GO" id="GO:0005737">
    <property type="term" value="C:cytoplasm"/>
    <property type="evidence" value="ECO:0007669"/>
    <property type="project" value="UniProtKB-SubCell"/>
</dbReference>
<dbReference type="GO" id="GO:0005687">
    <property type="term" value="C:U4 snRNP"/>
    <property type="evidence" value="ECO:0007669"/>
    <property type="project" value="EnsemblFungi"/>
</dbReference>
<accession>J7RLK0</accession>
<evidence type="ECO:0000256" key="11">
    <source>
        <dbReference type="SAM" id="MobiDB-lite"/>
    </source>
</evidence>
<dbReference type="STRING" id="1071383.J7RLK0"/>
<dbReference type="AlphaFoldDB" id="J7RLK0"/>
<dbReference type="InterPro" id="IPR001163">
    <property type="entry name" value="Sm_dom_euk/arc"/>
</dbReference>
<dbReference type="OrthoDB" id="2020720at2759"/>
<dbReference type="Proteomes" id="UP000006310">
    <property type="component" value="Chromosome 5"/>
</dbReference>
<proteinExistence type="inferred from homology"/>
<dbReference type="HOGENOM" id="CLU_076902_1_2_1"/>
<feature type="domain" description="Sm" evidence="12">
    <location>
        <begin position="7"/>
        <end position="95"/>
    </location>
</feature>
<dbReference type="InterPro" id="IPR050914">
    <property type="entry name" value="snRNP_SmB/NAA38-like"/>
</dbReference>
<dbReference type="InterPro" id="IPR047575">
    <property type="entry name" value="Sm"/>
</dbReference>
<dbReference type="PROSITE" id="PS52002">
    <property type="entry name" value="SM"/>
    <property type="match status" value="1"/>
</dbReference>
<comment type="subcellular location">
    <subcellularLocation>
        <location evidence="2">Cytoplasm</location>
    </subcellularLocation>
    <subcellularLocation>
        <location evidence="1">Nucleus</location>
    </subcellularLocation>
</comment>
<evidence type="ECO:0000256" key="5">
    <source>
        <dbReference type="ARBA" id="ARBA00022664"/>
    </source>
</evidence>
<dbReference type="RefSeq" id="XP_022464654.1">
    <property type="nucleotide sequence ID" value="XM_022608127.1"/>
</dbReference>
<dbReference type="SUPFAM" id="SSF50182">
    <property type="entry name" value="Sm-like ribonucleoproteins"/>
    <property type="match status" value="1"/>
</dbReference>
<evidence type="ECO:0000256" key="6">
    <source>
        <dbReference type="ARBA" id="ARBA00022884"/>
    </source>
</evidence>
<dbReference type="CDD" id="cd01717">
    <property type="entry name" value="Sm_B"/>
    <property type="match status" value="1"/>
</dbReference>
<keyword evidence="7" id="KW-0508">mRNA splicing</keyword>
<gene>
    <name evidence="13" type="primary">KNAG0E01440</name>
    <name evidence="13" type="ordered locus">KNAG_0E01440</name>
</gene>
<sequence length="165" mass="18930">MSGVSVKQNSQLPDLINYKLRVLTQDGRSYIGEMLAFDKHMNLVLNECVEERIPKSQQMKIRQGNTKDVKIEKRVLGLTILRGEQILSTTVEDTPQLTKRERLEQKKSAKKKLIKERNLNKKKAGKVLKQQVQNSNGKRNGIMRSDNSDTVSVKKFQPPPGFKKR</sequence>
<evidence type="ECO:0000259" key="12">
    <source>
        <dbReference type="PROSITE" id="PS52002"/>
    </source>
</evidence>
<keyword evidence="8" id="KW-0539">Nucleus</keyword>
<dbReference type="GO" id="GO:0000398">
    <property type="term" value="P:mRNA splicing, via spliceosome"/>
    <property type="evidence" value="ECO:0007669"/>
    <property type="project" value="EnsemblFungi"/>
</dbReference>